<dbReference type="AlphaFoldDB" id="A0A5C5Y058"/>
<reference evidence="2 3" key="1">
    <citation type="submission" date="2019-02" db="EMBL/GenBank/DDBJ databases">
        <title>Deep-cultivation of Planctomycetes and their phenomic and genomic characterization uncovers novel biology.</title>
        <authorList>
            <person name="Wiegand S."/>
            <person name="Jogler M."/>
            <person name="Boedeker C."/>
            <person name="Pinto D."/>
            <person name="Vollmers J."/>
            <person name="Rivas-Marin E."/>
            <person name="Kohn T."/>
            <person name="Peeters S.H."/>
            <person name="Heuer A."/>
            <person name="Rast P."/>
            <person name="Oberbeckmann S."/>
            <person name="Bunk B."/>
            <person name="Jeske O."/>
            <person name="Meyerdierks A."/>
            <person name="Storesund J.E."/>
            <person name="Kallscheuer N."/>
            <person name="Luecker S."/>
            <person name="Lage O.M."/>
            <person name="Pohl T."/>
            <person name="Merkel B.J."/>
            <person name="Hornburger P."/>
            <person name="Mueller R.-W."/>
            <person name="Bruemmer F."/>
            <person name="Labrenz M."/>
            <person name="Spormann A.M."/>
            <person name="Op Den Camp H."/>
            <person name="Overmann J."/>
            <person name="Amann R."/>
            <person name="Jetten M.S.M."/>
            <person name="Mascher T."/>
            <person name="Medema M.H."/>
            <person name="Devos D.P."/>
            <person name="Kaster A.-K."/>
            <person name="Ovreas L."/>
            <person name="Rohde M."/>
            <person name="Galperin M.Y."/>
            <person name="Jogler C."/>
        </authorList>
    </citation>
    <scope>NUCLEOTIDE SEQUENCE [LARGE SCALE GENOMIC DNA]</scope>
    <source>
        <strain evidence="2 3">Pan14r</strain>
    </source>
</reference>
<evidence type="ECO:0008006" key="4">
    <source>
        <dbReference type="Google" id="ProtNLM"/>
    </source>
</evidence>
<keyword evidence="3" id="KW-1185">Reference proteome</keyword>
<dbReference type="InterPro" id="IPR021948">
    <property type="entry name" value="DUF3565"/>
</dbReference>
<dbReference type="OrthoDB" id="9799128at2"/>
<evidence type="ECO:0000256" key="1">
    <source>
        <dbReference type="SAM" id="MobiDB-lite"/>
    </source>
</evidence>
<name>A0A5C5Y058_9PLAN</name>
<dbReference type="RefSeq" id="WP_145295752.1">
    <property type="nucleotide sequence ID" value="NZ_CP036319.1"/>
</dbReference>
<proteinExistence type="predicted"/>
<organism evidence="2 3">
    <name type="scientific">Crateriforma conspicua</name>
    <dbReference type="NCBI Taxonomy" id="2527996"/>
    <lineage>
        <taxon>Bacteria</taxon>
        <taxon>Pseudomonadati</taxon>
        <taxon>Planctomycetota</taxon>
        <taxon>Planctomycetia</taxon>
        <taxon>Planctomycetales</taxon>
        <taxon>Planctomycetaceae</taxon>
        <taxon>Crateriforma</taxon>
    </lineage>
</organism>
<accession>A0A5C5Y058</accession>
<protein>
    <recommendedName>
        <fullName evidence="4">Pressure-regulated protein</fullName>
    </recommendedName>
</protein>
<feature type="region of interest" description="Disordered" evidence="1">
    <location>
        <begin position="1"/>
        <end position="21"/>
    </location>
</feature>
<evidence type="ECO:0000313" key="3">
    <source>
        <dbReference type="Proteomes" id="UP000317238"/>
    </source>
</evidence>
<dbReference type="EMBL" id="SJPL01000001">
    <property type="protein sequence ID" value="TWT68640.1"/>
    <property type="molecule type" value="Genomic_DNA"/>
</dbReference>
<evidence type="ECO:0000313" key="2">
    <source>
        <dbReference type="EMBL" id="TWT68640.1"/>
    </source>
</evidence>
<dbReference type="Pfam" id="PF12088">
    <property type="entry name" value="DUF3565"/>
    <property type="match status" value="1"/>
</dbReference>
<comment type="caution">
    <text evidence="2">The sequence shown here is derived from an EMBL/GenBank/DDBJ whole genome shotgun (WGS) entry which is preliminary data.</text>
</comment>
<dbReference type="Proteomes" id="UP000317238">
    <property type="component" value="Unassembled WGS sequence"/>
</dbReference>
<gene>
    <name evidence="2" type="ORF">Pan14r_08870</name>
</gene>
<sequence precursor="true">MTEFDESTEQDATKPQPILGFHTDDEGHWVSQLACGHNQHVRHDPPLVTRNWVLTQQGRDTMIGYHLGCKKCIDGAPADDRPETNA</sequence>